<dbReference type="Gene3D" id="2.60.40.10">
    <property type="entry name" value="Immunoglobulins"/>
    <property type="match status" value="1"/>
</dbReference>
<dbReference type="InterPro" id="IPR035986">
    <property type="entry name" value="PKD_dom_sf"/>
</dbReference>
<dbReference type="InterPro" id="IPR013783">
    <property type="entry name" value="Ig-like_fold"/>
</dbReference>
<evidence type="ECO:0000256" key="1">
    <source>
        <dbReference type="SAM" id="MobiDB-lite"/>
    </source>
</evidence>
<dbReference type="GO" id="GO:0005975">
    <property type="term" value="P:carbohydrate metabolic process"/>
    <property type="evidence" value="ECO:0007669"/>
    <property type="project" value="UniProtKB-ARBA"/>
</dbReference>
<name>A0A9X3S8Q9_9ACTN</name>
<feature type="domain" description="Bulb-type lectin" evidence="4">
    <location>
        <begin position="268"/>
        <end position="413"/>
    </location>
</feature>
<evidence type="ECO:0000313" key="5">
    <source>
        <dbReference type="EMBL" id="MDA0181788.1"/>
    </source>
</evidence>
<dbReference type="PROSITE" id="PS50927">
    <property type="entry name" value="BULB_LECTIN"/>
    <property type="match status" value="1"/>
</dbReference>
<protein>
    <submittedName>
        <fullName evidence="5">PKD domain-containing protein</fullName>
    </submittedName>
</protein>
<gene>
    <name evidence="5" type="ORF">OJ997_15905</name>
</gene>
<dbReference type="InterPro" id="IPR022409">
    <property type="entry name" value="PKD/Chitinase_dom"/>
</dbReference>
<dbReference type="InterPro" id="IPR036278">
    <property type="entry name" value="Sialidase_sf"/>
</dbReference>
<feature type="chain" id="PRO_5040738022" evidence="2">
    <location>
        <begin position="28"/>
        <end position="603"/>
    </location>
</feature>
<accession>A0A9X3S8Q9</accession>
<dbReference type="RefSeq" id="WP_270026140.1">
    <property type="nucleotide sequence ID" value="NZ_JAPDDP010000026.1"/>
</dbReference>
<feature type="signal peptide" evidence="2">
    <location>
        <begin position="1"/>
        <end position="27"/>
    </location>
</feature>
<keyword evidence="6" id="KW-1185">Reference proteome</keyword>
<dbReference type="AlphaFoldDB" id="A0A9X3S8Q9"/>
<dbReference type="SUPFAM" id="SSF50939">
    <property type="entry name" value="Sialidases"/>
    <property type="match status" value="1"/>
</dbReference>
<sequence>MTTNLRTGLTAAAVALLTAVPASAAHAAPLQTPVQIDNMGGYLPSVAVNAGSAIVGLPTNDAVKVATSAGAGQWNPTIALSSPTAKSDGVAVTVDEDGTQTAVWGEYFMISAGMGMPNPGPTSIYAATRTAVGAWSTPEKLSPAGAAVLGQVSAVVGTDGRVTATWLEDSGDVYFTTRPLGGAWSPRTKVTGAEAGAAIDLAAAKDGTVTAVWRDTTSSDALVSTLRDGAWTAPVDVSGAAVSDPALDMTPAGDATVVWKGSGGIFTTRRAAGSTTWTAPEQISGNNGNYGHYAPGLVVERSGRATAAWSEYGSGGYHVYTSERAADGTWSANRDLGPGDSSKPTLAATPDGEVHVAWYGLPTRIVSRAADGTWGSLSTISAFVNSDPVIAADEDGDVVIAGAPNGSPVQVAGFDNAGPGLTALSVPASAQVGAAVTFSVSPIDLWSGLGTTTWSFGDGTTGTGTTVTHTFATTGTKKITVTATDTFGRARTRTRALSVTQAVAPTPEPPAPGTDPTPPAKTPGTCTPRALTTVKWKLTKGTKVRRATITVSGDKKARKLKRTARSFKLDLRKAKGKVVTVTIRTRTTKGKLVTKTQRYTLCS</sequence>
<comment type="caution">
    <text evidence="5">The sequence shown here is derived from an EMBL/GenBank/DDBJ whole genome shotgun (WGS) entry which is preliminary data.</text>
</comment>
<proteinExistence type="predicted"/>
<feature type="region of interest" description="Disordered" evidence="1">
    <location>
        <begin position="501"/>
        <end position="524"/>
    </location>
</feature>
<evidence type="ECO:0000259" key="4">
    <source>
        <dbReference type="PROSITE" id="PS50927"/>
    </source>
</evidence>
<dbReference type="SUPFAM" id="SSF49299">
    <property type="entry name" value="PKD domain"/>
    <property type="match status" value="1"/>
</dbReference>
<dbReference type="SMART" id="SM00089">
    <property type="entry name" value="PKD"/>
    <property type="match status" value="1"/>
</dbReference>
<reference evidence="5" key="1">
    <citation type="submission" date="2022-10" db="EMBL/GenBank/DDBJ databases">
        <title>The WGS of Solirubrobacter phytolaccae KCTC 29190.</title>
        <authorList>
            <person name="Jiang Z."/>
        </authorList>
    </citation>
    <scope>NUCLEOTIDE SEQUENCE</scope>
    <source>
        <strain evidence="5">KCTC 29190</strain>
    </source>
</reference>
<dbReference type="Pfam" id="PF18911">
    <property type="entry name" value="PKD_4"/>
    <property type="match status" value="1"/>
</dbReference>
<dbReference type="EMBL" id="JAPDDP010000026">
    <property type="protein sequence ID" value="MDA0181788.1"/>
    <property type="molecule type" value="Genomic_DNA"/>
</dbReference>
<organism evidence="5 6">
    <name type="scientific">Solirubrobacter phytolaccae</name>
    <dbReference type="NCBI Taxonomy" id="1404360"/>
    <lineage>
        <taxon>Bacteria</taxon>
        <taxon>Bacillati</taxon>
        <taxon>Actinomycetota</taxon>
        <taxon>Thermoleophilia</taxon>
        <taxon>Solirubrobacterales</taxon>
        <taxon>Solirubrobacteraceae</taxon>
        <taxon>Solirubrobacter</taxon>
    </lineage>
</organism>
<evidence type="ECO:0000259" key="3">
    <source>
        <dbReference type="PROSITE" id="PS50093"/>
    </source>
</evidence>
<dbReference type="InterPro" id="IPR000601">
    <property type="entry name" value="PKD_dom"/>
</dbReference>
<feature type="domain" description="PKD" evidence="3">
    <location>
        <begin position="453"/>
        <end position="506"/>
    </location>
</feature>
<dbReference type="Proteomes" id="UP001147653">
    <property type="component" value="Unassembled WGS sequence"/>
</dbReference>
<feature type="compositionally biased region" description="Pro residues" evidence="1">
    <location>
        <begin position="506"/>
        <end position="521"/>
    </location>
</feature>
<dbReference type="InterPro" id="IPR001480">
    <property type="entry name" value="Bulb-type_lectin_dom"/>
</dbReference>
<dbReference type="PROSITE" id="PS50093">
    <property type="entry name" value="PKD"/>
    <property type="match status" value="1"/>
</dbReference>
<evidence type="ECO:0000256" key="2">
    <source>
        <dbReference type="SAM" id="SignalP"/>
    </source>
</evidence>
<evidence type="ECO:0000313" key="6">
    <source>
        <dbReference type="Proteomes" id="UP001147653"/>
    </source>
</evidence>
<keyword evidence="2" id="KW-0732">Signal</keyword>